<dbReference type="CDD" id="cd00739">
    <property type="entry name" value="DHPS"/>
    <property type="match status" value="1"/>
</dbReference>
<comment type="catalytic activity">
    <reaction evidence="1">
        <text>(7,8-dihydropterin-6-yl)methyl diphosphate + 4-aminobenzoate = 7,8-dihydropteroate + diphosphate</text>
        <dbReference type="Rhea" id="RHEA:19949"/>
        <dbReference type="ChEBI" id="CHEBI:17836"/>
        <dbReference type="ChEBI" id="CHEBI:17839"/>
        <dbReference type="ChEBI" id="CHEBI:33019"/>
        <dbReference type="ChEBI" id="CHEBI:72950"/>
        <dbReference type="EC" id="2.5.1.15"/>
    </reaction>
</comment>
<dbReference type="GO" id="GO:0046654">
    <property type="term" value="P:tetrahydrofolate biosynthetic process"/>
    <property type="evidence" value="ECO:0007669"/>
    <property type="project" value="UniProtKB-UniPathway"/>
</dbReference>
<evidence type="ECO:0000256" key="3">
    <source>
        <dbReference type="ARBA" id="ARBA00004763"/>
    </source>
</evidence>
<keyword evidence="7 14" id="KW-0808">Transferase</keyword>
<gene>
    <name evidence="14" type="primary">folP</name>
    <name evidence="14" type="ORF">MOHU_10550</name>
</gene>
<dbReference type="GO" id="GO:0046656">
    <property type="term" value="P:folic acid biosynthetic process"/>
    <property type="evidence" value="ECO:0007669"/>
    <property type="project" value="UniProtKB-KW"/>
</dbReference>
<reference evidence="14 15" key="1">
    <citation type="submission" date="2018-03" db="EMBL/GenBank/DDBJ databases">
        <title>Genome sequence of Moorella humiferrea DSM 23265.</title>
        <authorList>
            <person name="Poehlein A."/>
            <person name="Daniel R."/>
        </authorList>
    </citation>
    <scope>NUCLEOTIDE SEQUENCE [LARGE SCALE GENOMIC DNA]</scope>
    <source>
        <strain evidence="14 15">DSM 23265</strain>
    </source>
</reference>
<evidence type="ECO:0000259" key="13">
    <source>
        <dbReference type="PROSITE" id="PS50972"/>
    </source>
</evidence>
<organism evidence="14 15">
    <name type="scientific">Neomoorella humiferrea</name>
    <dbReference type="NCBI Taxonomy" id="676965"/>
    <lineage>
        <taxon>Bacteria</taxon>
        <taxon>Bacillati</taxon>
        <taxon>Bacillota</taxon>
        <taxon>Clostridia</taxon>
        <taxon>Neomoorellales</taxon>
        <taxon>Neomoorellaceae</taxon>
        <taxon>Neomoorella</taxon>
    </lineage>
</organism>
<evidence type="ECO:0000256" key="10">
    <source>
        <dbReference type="ARBA" id="ARBA00022909"/>
    </source>
</evidence>
<dbReference type="NCBIfam" id="TIGR01496">
    <property type="entry name" value="DHPS"/>
    <property type="match status" value="1"/>
</dbReference>
<evidence type="ECO:0000256" key="8">
    <source>
        <dbReference type="ARBA" id="ARBA00022723"/>
    </source>
</evidence>
<keyword evidence="8" id="KW-0479">Metal-binding</keyword>
<keyword evidence="10" id="KW-0289">Folate biosynthesis</keyword>
<dbReference type="PANTHER" id="PTHR20941">
    <property type="entry name" value="FOLATE SYNTHESIS PROTEINS"/>
    <property type="match status" value="1"/>
</dbReference>
<dbReference type="Pfam" id="PF00809">
    <property type="entry name" value="Pterin_bind"/>
    <property type="match status" value="1"/>
</dbReference>
<evidence type="ECO:0000256" key="6">
    <source>
        <dbReference type="ARBA" id="ARBA00016919"/>
    </source>
</evidence>
<evidence type="ECO:0000256" key="4">
    <source>
        <dbReference type="ARBA" id="ARBA00009503"/>
    </source>
</evidence>
<dbReference type="EMBL" id="PVXM01000015">
    <property type="protein sequence ID" value="PRR73913.1"/>
    <property type="molecule type" value="Genomic_DNA"/>
</dbReference>
<evidence type="ECO:0000256" key="5">
    <source>
        <dbReference type="ARBA" id="ARBA00012458"/>
    </source>
</evidence>
<dbReference type="OrthoDB" id="9811744at2"/>
<comment type="cofactor">
    <cofactor evidence="2">
        <name>Mg(2+)</name>
        <dbReference type="ChEBI" id="CHEBI:18420"/>
    </cofactor>
</comment>
<dbReference type="SUPFAM" id="SSF51717">
    <property type="entry name" value="Dihydropteroate synthetase-like"/>
    <property type="match status" value="1"/>
</dbReference>
<protein>
    <recommendedName>
        <fullName evidence="6">Dihydropteroate synthase</fullName>
        <ecNumber evidence="5">2.5.1.15</ecNumber>
    </recommendedName>
    <alternativeName>
        <fullName evidence="11">Dihydropteroate pyrophosphorylase</fullName>
    </alternativeName>
</protein>
<dbReference type="GO" id="GO:0046872">
    <property type="term" value="F:metal ion binding"/>
    <property type="evidence" value="ECO:0007669"/>
    <property type="project" value="UniProtKB-KW"/>
</dbReference>
<dbReference type="FunFam" id="3.20.20.20:FF:000006">
    <property type="entry name" value="Dihydropteroate synthase"/>
    <property type="match status" value="1"/>
</dbReference>
<proteinExistence type="inferred from homology"/>
<evidence type="ECO:0000256" key="12">
    <source>
        <dbReference type="ARBA" id="ARBA00053449"/>
    </source>
</evidence>
<dbReference type="AlphaFoldDB" id="A0A2T0ATX2"/>
<name>A0A2T0ATX2_9FIRM</name>
<comment type="similarity">
    <text evidence="4">Belongs to the DHPS family.</text>
</comment>
<dbReference type="GO" id="GO:0004156">
    <property type="term" value="F:dihydropteroate synthase activity"/>
    <property type="evidence" value="ECO:0007669"/>
    <property type="project" value="UniProtKB-EC"/>
</dbReference>
<dbReference type="InterPro" id="IPR045031">
    <property type="entry name" value="DHP_synth-like"/>
</dbReference>
<sequence>MAWQEDIEIIEIPDGTTARRLMADIGVEGRGIELMTPKALYYCLKLKDVPARAANILKQEMLARGGEAAMAAGVAGWSVERTDVLLFATARQLELLADKLKEQYFGLNRLAIAIREALKAWEGRGEIREIKCPRGPLIIGRRTLIMGILNVTPDSFSDGGRFYDPGAAVEHAHRLVEEGADIIDVGGESTRPGHRPIDAEEEWRRLEPVLKRLVAEIKVPISVDTYKAVTARRALDLGVDIINDIWGCRADAHMASVCGRYRAPVVIMHNQEGTTYNDLMFDILSFLRTGIRLLEDNGVPPENIIVDPGIGFGKDLQQNLEVMGRLRELKVLGKPVLLGTSRKSMIGKVLDLPVDQRLEGTAATVALGISQGVDIVRVHDVRAMLRVARMTDAVVRRA</sequence>
<dbReference type="PROSITE" id="PS00793">
    <property type="entry name" value="DHPS_2"/>
    <property type="match status" value="1"/>
</dbReference>
<dbReference type="RefSeq" id="WP_106005041.1">
    <property type="nucleotide sequence ID" value="NZ_CP136419.1"/>
</dbReference>
<evidence type="ECO:0000313" key="14">
    <source>
        <dbReference type="EMBL" id="PRR73913.1"/>
    </source>
</evidence>
<comment type="caution">
    <text evidence="14">The sequence shown here is derived from an EMBL/GenBank/DDBJ whole genome shotgun (WGS) entry which is preliminary data.</text>
</comment>
<feature type="domain" description="Pterin-binding" evidence="13">
    <location>
        <begin position="143"/>
        <end position="389"/>
    </location>
</feature>
<dbReference type="InterPro" id="IPR006390">
    <property type="entry name" value="DHP_synth_dom"/>
</dbReference>
<dbReference type="EC" id="2.5.1.15" evidence="5"/>
<dbReference type="UniPathway" id="UPA00077">
    <property type="reaction ID" value="UER00156"/>
</dbReference>
<dbReference type="PANTHER" id="PTHR20941:SF1">
    <property type="entry name" value="FOLIC ACID SYNTHESIS PROTEIN FOL1"/>
    <property type="match status" value="1"/>
</dbReference>
<dbReference type="Gene3D" id="3.20.20.20">
    <property type="entry name" value="Dihydropteroate synthase-like"/>
    <property type="match status" value="1"/>
</dbReference>
<evidence type="ECO:0000256" key="9">
    <source>
        <dbReference type="ARBA" id="ARBA00022842"/>
    </source>
</evidence>
<evidence type="ECO:0000256" key="11">
    <source>
        <dbReference type="ARBA" id="ARBA00030193"/>
    </source>
</evidence>
<dbReference type="PROSITE" id="PS00792">
    <property type="entry name" value="DHPS_1"/>
    <property type="match status" value="1"/>
</dbReference>
<keyword evidence="9" id="KW-0460">Magnesium</keyword>
<dbReference type="PROSITE" id="PS50972">
    <property type="entry name" value="PTERIN_BINDING"/>
    <property type="match status" value="1"/>
</dbReference>
<dbReference type="InterPro" id="IPR011005">
    <property type="entry name" value="Dihydropteroate_synth-like_sf"/>
</dbReference>
<evidence type="ECO:0000256" key="2">
    <source>
        <dbReference type="ARBA" id="ARBA00001946"/>
    </source>
</evidence>
<dbReference type="GO" id="GO:0005829">
    <property type="term" value="C:cytosol"/>
    <property type="evidence" value="ECO:0007669"/>
    <property type="project" value="TreeGrafter"/>
</dbReference>
<accession>A0A2T0ATX2</accession>
<dbReference type="InterPro" id="IPR000489">
    <property type="entry name" value="Pterin-binding_dom"/>
</dbReference>
<dbReference type="Proteomes" id="UP000238415">
    <property type="component" value="Unassembled WGS sequence"/>
</dbReference>
<comment type="pathway">
    <text evidence="3">Cofactor biosynthesis; tetrahydrofolate biosynthesis; 7,8-dihydrofolate from 2-amino-4-hydroxy-6-hydroxymethyl-7,8-dihydropteridine diphosphate and 4-aminobenzoate: step 1/2.</text>
</comment>
<evidence type="ECO:0000256" key="7">
    <source>
        <dbReference type="ARBA" id="ARBA00022679"/>
    </source>
</evidence>
<keyword evidence="15" id="KW-1185">Reference proteome</keyword>
<comment type="function">
    <text evidence="12">Catalyzes the condensation of para-aminobenzoate (pABA) with 6-hydroxymethyl-7,8-dihydropterin diphosphate (DHPt-PP) to form 7,8-dihydropteroate (H2Pte), the immediate precursor of folate derivatives.</text>
</comment>
<evidence type="ECO:0000313" key="15">
    <source>
        <dbReference type="Proteomes" id="UP000238415"/>
    </source>
</evidence>
<evidence type="ECO:0000256" key="1">
    <source>
        <dbReference type="ARBA" id="ARBA00000012"/>
    </source>
</evidence>